<reference evidence="1" key="1">
    <citation type="submission" date="2018-05" db="EMBL/GenBank/DDBJ databases">
        <authorList>
            <person name="Lanie J.A."/>
            <person name="Ng W.-L."/>
            <person name="Kazmierczak K.M."/>
            <person name="Andrzejewski T.M."/>
            <person name="Davidsen T.M."/>
            <person name="Wayne K.J."/>
            <person name="Tettelin H."/>
            <person name="Glass J.I."/>
            <person name="Rusch D."/>
            <person name="Podicherti R."/>
            <person name="Tsui H.-C.T."/>
            <person name="Winkler M.E."/>
        </authorList>
    </citation>
    <scope>NUCLEOTIDE SEQUENCE</scope>
</reference>
<accession>A0A382HIW5</accession>
<gene>
    <name evidence="1" type="ORF">METZ01_LOCUS240112</name>
</gene>
<dbReference type="AlphaFoldDB" id="A0A382HIW5"/>
<proteinExistence type="predicted"/>
<feature type="non-terminal residue" evidence="1">
    <location>
        <position position="25"/>
    </location>
</feature>
<organism evidence="1">
    <name type="scientific">marine metagenome</name>
    <dbReference type="NCBI Taxonomy" id="408172"/>
    <lineage>
        <taxon>unclassified sequences</taxon>
        <taxon>metagenomes</taxon>
        <taxon>ecological metagenomes</taxon>
    </lineage>
</organism>
<evidence type="ECO:0000313" key="1">
    <source>
        <dbReference type="EMBL" id="SVB87258.1"/>
    </source>
</evidence>
<dbReference type="EMBL" id="UINC01061555">
    <property type="protein sequence ID" value="SVB87258.1"/>
    <property type="molecule type" value="Genomic_DNA"/>
</dbReference>
<protein>
    <submittedName>
        <fullName evidence="1">Uncharacterized protein</fullName>
    </submittedName>
</protein>
<name>A0A382HIW5_9ZZZZ</name>
<sequence length="25" mass="3035">MKHVFQIKYLDIRASYFKGKVGFEE</sequence>